<proteinExistence type="predicted"/>
<name>A0A2N5W381_9BASI</name>
<gene>
    <name evidence="2" type="ORF">PCANC_05123</name>
</gene>
<evidence type="ECO:0000313" key="2">
    <source>
        <dbReference type="EMBL" id="PLW56682.1"/>
    </source>
</evidence>
<organism evidence="2 3">
    <name type="scientific">Puccinia coronata f. sp. avenae</name>
    <dbReference type="NCBI Taxonomy" id="200324"/>
    <lineage>
        <taxon>Eukaryota</taxon>
        <taxon>Fungi</taxon>
        <taxon>Dikarya</taxon>
        <taxon>Basidiomycota</taxon>
        <taxon>Pucciniomycotina</taxon>
        <taxon>Pucciniomycetes</taxon>
        <taxon>Pucciniales</taxon>
        <taxon>Pucciniaceae</taxon>
        <taxon>Puccinia</taxon>
    </lineage>
</organism>
<evidence type="ECO:0000256" key="1">
    <source>
        <dbReference type="SAM" id="MobiDB-lite"/>
    </source>
</evidence>
<protein>
    <submittedName>
        <fullName evidence="2">Uncharacterized protein</fullName>
    </submittedName>
</protein>
<dbReference type="Proteomes" id="UP000235388">
    <property type="component" value="Unassembled WGS sequence"/>
</dbReference>
<feature type="compositionally biased region" description="Polar residues" evidence="1">
    <location>
        <begin position="37"/>
        <end position="50"/>
    </location>
</feature>
<evidence type="ECO:0000313" key="3">
    <source>
        <dbReference type="Proteomes" id="UP000235388"/>
    </source>
</evidence>
<sequence length="98" mass="10461">MVVWMVAVMGGLSVGGYRPNGKSSTNFHVGNLLDKAQGQSPSKNGVQSKSKGPFGAPEVKILYVTENYLPMGRYYLKESKISDTAQPNMSSISSTGDS</sequence>
<dbReference type="AlphaFoldDB" id="A0A2N5W381"/>
<accession>A0A2N5W381</accession>
<reference evidence="2 3" key="1">
    <citation type="submission" date="2017-11" db="EMBL/GenBank/DDBJ databases">
        <title>De novo assembly and phasing of dikaryotic genomes from two isolates of Puccinia coronata f. sp. avenae, the causal agent of oat crown rust.</title>
        <authorList>
            <person name="Miller M.E."/>
            <person name="Zhang Y."/>
            <person name="Omidvar V."/>
            <person name="Sperschneider J."/>
            <person name="Schwessinger B."/>
            <person name="Raley C."/>
            <person name="Palmer J.M."/>
            <person name="Garnica D."/>
            <person name="Upadhyaya N."/>
            <person name="Rathjen J."/>
            <person name="Taylor J.M."/>
            <person name="Park R.F."/>
            <person name="Dodds P.N."/>
            <person name="Hirsch C.D."/>
            <person name="Kianian S.F."/>
            <person name="Figueroa M."/>
        </authorList>
    </citation>
    <scope>NUCLEOTIDE SEQUENCE [LARGE SCALE GENOMIC DNA]</scope>
    <source>
        <strain evidence="2">12NC29</strain>
    </source>
</reference>
<feature type="region of interest" description="Disordered" evidence="1">
    <location>
        <begin position="26"/>
        <end position="54"/>
    </location>
</feature>
<keyword evidence="3" id="KW-1185">Reference proteome</keyword>
<dbReference type="EMBL" id="PGCJ01000018">
    <property type="protein sequence ID" value="PLW56682.1"/>
    <property type="molecule type" value="Genomic_DNA"/>
</dbReference>
<comment type="caution">
    <text evidence="2">The sequence shown here is derived from an EMBL/GenBank/DDBJ whole genome shotgun (WGS) entry which is preliminary data.</text>
</comment>